<gene>
    <name evidence="5" type="primary">rimI</name>
    <name evidence="4" type="ORF">ENT99_07255</name>
    <name evidence="5" type="ORF">ENU64_06180</name>
</gene>
<dbReference type="SUPFAM" id="SSF55729">
    <property type="entry name" value="Acyl-CoA N-acyltransferases (Nat)"/>
    <property type="match status" value="1"/>
</dbReference>
<evidence type="ECO:0000313" key="5">
    <source>
        <dbReference type="EMBL" id="HGT99000.1"/>
    </source>
</evidence>
<accession>A0A7J3MZY4</accession>
<keyword evidence="1 5" id="KW-0808">Transferase</keyword>
<evidence type="ECO:0000256" key="2">
    <source>
        <dbReference type="ARBA" id="ARBA00023315"/>
    </source>
</evidence>
<keyword evidence="2" id="KW-0012">Acyltransferase</keyword>
<dbReference type="InterPro" id="IPR016181">
    <property type="entry name" value="Acyl_CoA_acyltransferase"/>
</dbReference>
<dbReference type="PROSITE" id="PS51186">
    <property type="entry name" value="GNAT"/>
    <property type="match status" value="1"/>
</dbReference>
<proteinExistence type="predicted"/>
<dbReference type="PANTHER" id="PTHR23091:SF4">
    <property type="entry name" value="N-TERMINAL AMINO-ACID N(ALPHA)-ACETYLTRANSFERASE NATA"/>
    <property type="match status" value="1"/>
</dbReference>
<dbReference type="InterPro" id="IPR045047">
    <property type="entry name" value="Ard1-like"/>
</dbReference>
<evidence type="ECO:0000313" key="4">
    <source>
        <dbReference type="EMBL" id="HFQ79473.1"/>
    </source>
</evidence>
<dbReference type="AlphaFoldDB" id="A0A7J3MZY4"/>
<feature type="domain" description="N-acetyltransferase" evidence="3">
    <location>
        <begin position="10"/>
        <end position="155"/>
    </location>
</feature>
<reference evidence="5" key="1">
    <citation type="journal article" date="2020" name="mSystems">
        <title>Genome- and Community-Level Interaction Insights into Carbon Utilization and Element Cycling Functions of Hydrothermarchaeota in Hydrothermal Sediment.</title>
        <authorList>
            <person name="Zhou Z."/>
            <person name="Liu Y."/>
            <person name="Xu W."/>
            <person name="Pan J."/>
            <person name="Luo Z.H."/>
            <person name="Li M."/>
        </authorList>
    </citation>
    <scope>NUCLEOTIDE SEQUENCE [LARGE SCALE GENOMIC DNA]</scope>
    <source>
        <strain evidence="4">SpSt-629</strain>
        <strain evidence="5">SpSt-688</strain>
    </source>
</reference>
<comment type="caution">
    <text evidence="5">The sequence shown here is derived from an EMBL/GenBank/DDBJ whole genome shotgun (WGS) entry which is preliminary data.</text>
</comment>
<dbReference type="PANTHER" id="PTHR23091">
    <property type="entry name" value="N-TERMINAL ACETYLTRANSFERASE"/>
    <property type="match status" value="1"/>
</dbReference>
<dbReference type="GO" id="GO:0004596">
    <property type="term" value="F:protein-N-terminal amino-acid acetyltransferase activity"/>
    <property type="evidence" value="ECO:0007669"/>
    <property type="project" value="InterPro"/>
</dbReference>
<name>A0A7J3MZY4_9CREN</name>
<sequence length="159" mass="18859">MYCFQGRYKLHIRQARIEDLDNIYRLETLCFKDPYPKELLYMLLTLYPELFLVIEQESNIIGYVAGIVRKDNFGHIISLCIHPAYRRKGLGKQLVAHIEKVFKENFNVCQYRLEVRTSNIDAISLYKKLGYSIINRISNYYPDGEDAYIMIKYVCQHNC</sequence>
<dbReference type="EMBL" id="DTDH01000171">
    <property type="protein sequence ID" value="HGT99000.1"/>
    <property type="molecule type" value="Genomic_DNA"/>
</dbReference>
<protein>
    <submittedName>
        <fullName evidence="5">Ribosomal-protein-alanine N-acetyltransferase</fullName>
    </submittedName>
</protein>
<dbReference type="GO" id="GO:0031415">
    <property type="term" value="C:NatA complex"/>
    <property type="evidence" value="ECO:0007669"/>
    <property type="project" value="InterPro"/>
</dbReference>
<dbReference type="NCBIfam" id="TIGR01575">
    <property type="entry name" value="rimI"/>
    <property type="match status" value="1"/>
</dbReference>
<dbReference type="CDD" id="cd04301">
    <property type="entry name" value="NAT_SF"/>
    <property type="match status" value="1"/>
</dbReference>
<dbReference type="Gene3D" id="3.40.630.30">
    <property type="match status" value="1"/>
</dbReference>
<evidence type="ECO:0000256" key="1">
    <source>
        <dbReference type="ARBA" id="ARBA00022679"/>
    </source>
</evidence>
<dbReference type="Pfam" id="PF00583">
    <property type="entry name" value="Acetyltransf_1"/>
    <property type="match status" value="1"/>
</dbReference>
<organism evidence="5">
    <name type="scientific">Ignisphaera aggregans</name>
    <dbReference type="NCBI Taxonomy" id="334771"/>
    <lineage>
        <taxon>Archaea</taxon>
        <taxon>Thermoproteota</taxon>
        <taxon>Thermoprotei</taxon>
        <taxon>Desulfurococcales</taxon>
        <taxon>Desulfurococcaceae</taxon>
        <taxon>Ignisphaera</taxon>
    </lineage>
</organism>
<dbReference type="InterPro" id="IPR006464">
    <property type="entry name" value="AcTrfase_RimI/Ard1"/>
</dbReference>
<evidence type="ECO:0000259" key="3">
    <source>
        <dbReference type="PROSITE" id="PS51186"/>
    </source>
</evidence>
<dbReference type="InterPro" id="IPR000182">
    <property type="entry name" value="GNAT_dom"/>
</dbReference>
<dbReference type="EMBL" id="DTAU01000138">
    <property type="protein sequence ID" value="HFQ79473.1"/>
    <property type="molecule type" value="Genomic_DNA"/>
</dbReference>